<accession>A0A0W8I865</accession>
<dbReference type="STRING" id="767452.AVL62_04555"/>
<protein>
    <recommendedName>
        <fullName evidence="3">AbiEi antitoxin C-terminal domain-containing protein</fullName>
    </recommendedName>
</protein>
<evidence type="ECO:0000313" key="1">
    <source>
        <dbReference type="EMBL" id="KUG55592.1"/>
    </source>
</evidence>
<organism evidence="1 2">
    <name type="scientific">Serinicoccus chungangensis</name>
    <dbReference type="NCBI Taxonomy" id="767452"/>
    <lineage>
        <taxon>Bacteria</taxon>
        <taxon>Bacillati</taxon>
        <taxon>Actinomycetota</taxon>
        <taxon>Actinomycetes</taxon>
        <taxon>Micrococcales</taxon>
        <taxon>Ornithinimicrobiaceae</taxon>
        <taxon>Serinicoccus</taxon>
    </lineage>
</organism>
<proteinExistence type="predicted"/>
<gene>
    <name evidence="1" type="ORF">AVL62_04555</name>
</gene>
<keyword evidence="2" id="KW-1185">Reference proteome</keyword>
<dbReference type="Proteomes" id="UP000054837">
    <property type="component" value="Unassembled WGS sequence"/>
</dbReference>
<name>A0A0W8I865_9MICO</name>
<dbReference type="EMBL" id="LQBL01000022">
    <property type="protein sequence ID" value="KUG55592.1"/>
    <property type="molecule type" value="Genomic_DNA"/>
</dbReference>
<evidence type="ECO:0008006" key="3">
    <source>
        <dbReference type="Google" id="ProtNLM"/>
    </source>
</evidence>
<comment type="caution">
    <text evidence="1">The sequence shown here is derived from an EMBL/GenBank/DDBJ whole genome shotgun (WGS) entry which is preliminary data.</text>
</comment>
<dbReference type="AlphaFoldDB" id="A0A0W8I865"/>
<evidence type="ECO:0000313" key="2">
    <source>
        <dbReference type="Proteomes" id="UP000054837"/>
    </source>
</evidence>
<sequence>MLSGMDLDSLPSVFSRRLALDSGMSSHELTELLLLGEIVRESRSWFRRPRASLQPDQEEWQRVQGEHLDRLRLQLQRFPGHVASHTSAALLHGLAVTVSPDAPVELTVLEGVQRSRTLPGVILHHCDSAGTEVAVVDGLRTTNLLRTVADTARTRRLPHSTALVDDALRRGMLTTSDLRRQLDLQKRWSGRPKAVAALALSDPRRETWLESFSFVTLHERGLPIPLAQVDILDDDGTFLGRTDGLQPESASFYEADGRGKYFLDQSETVSPEQSVRGRLEAEQRRHGSLCGIGLRGVRWTSDEIVGDPESVASRAKQVLGPPPSPVRGYAVWNGERRRLPFSAERPAVDLEQIYVTRGMRERARRTS</sequence>
<reference evidence="1 2" key="1">
    <citation type="submission" date="2015-12" db="EMBL/GenBank/DDBJ databases">
        <title>Serinicoccus chungangenesis strain CD08_5 genome sequencing and assembly.</title>
        <authorList>
            <person name="Chander A.M."/>
            <person name="Kaur G."/>
            <person name="Nair G.R."/>
            <person name="Dhawan D.K."/>
            <person name="Kochhar R.K."/>
            <person name="Mayilraj S."/>
            <person name="Bhadada S.K."/>
        </authorList>
    </citation>
    <scope>NUCLEOTIDE SEQUENCE [LARGE SCALE GENOMIC DNA]</scope>
    <source>
        <strain evidence="1 2">CD08_5</strain>
    </source>
</reference>